<gene>
    <name evidence="1" type="ORF">ACFFUV_08030</name>
</gene>
<accession>A0ABV5HL33</accession>
<evidence type="ECO:0000313" key="1">
    <source>
        <dbReference type="EMBL" id="MFB9134929.1"/>
    </source>
</evidence>
<protein>
    <recommendedName>
        <fullName evidence="3">Transporter substrate-binding domain-containing protein</fullName>
    </recommendedName>
</protein>
<proteinExistence type="predicted"/>
<keyword evidence="2" id="KW-1185">Reference proteome</keyword>
<evidence type="ECO:0008006" key="3">
    <source>
        <dbReference type="Google" id="ProtNLM"/>
    </source>
</evidence>
<sequence>MWRAWVLGWLIGVSASISAAQEVVYPNLSGLGTGSLGYAALTLALEKSGQDYQVRFDSREVTATRMQLMLEQGEIDVMDGGYLPQVADRFDIIYRPIDMGISGWRVFIVHRDNAERLASVKTLEQLKAFVLGQGNGWNDVDILRHAGLTVITTAKLNNLISMMEVKRFDLLPLGANEAYQLLQQFTSQDSALQVDDAITLVYPFGRFFYVRKDRLKLKQAIEQGLDRALEDGSLLSLLQSHPFSRNAFERANLNQRQPIYIETPNLTKQFKAIEDKWWYHPELIE</sequence>
<name>A0ABV5HL33_9VIBR</name>
<dbReference type="SUPFAM" id="SSF53850">
    <property type="entry name" value="Periplasmic binding protein-like II"/>
    <property type="match status" value="1"/>
</dbReference>
<dbReference type="EMBL" id="JBHMEP010000001">
    <property type="protein sequence ID" value="MFB9134929.1"/>
    <property type="molecule type" value="Genomic_DNA"/>
</dbReference>
<dbReference type="RefSeq" id="WP_390191066.1">
    <property type="nucleotide sequence ID" value="NZ_JBHMEP010000001.1"/>
</dbReference>
<organism evidence="1 2">
    <name type="scientific">Vibrio olivae</name>
    <dbReference type="NCBI Taxonomy" id="1243002"/>
    <lineage>
        <taxon>Bacteria</taxon>
        <taxon>Pseudomonadati</taxon>
        <taxon>Pseudomonadota</taxon>
        <taxon>Gammaproteobacteria</taxon>
        <taxon>Vibrionales</taxon>
        <taxon>Vibrionaceae</taxon>
        <taxon>Vibrio</taxon>
    </lineage>
</organism>
<comment type="caution">
    <text evidence="1">The sequence shown here is derived from an EMBL/GenBank/DDBJ whole genome shotgun (WGS) entry which is preliminary data.</text>
</comment>
<evidence type="ECO:0000313" key="2">
    <source>
        <dbReference type="Proteomes" id="UP001589645"/>
    </source>
</evidence>
<dbReference type="Gene3D" id="3.40.190.10">
    <property type="entry name" value="Periplasmic binding protein-like II"/>
    <property type="match status" value="2"/>
</dbReference>
<reference evidence="1 2" key="1">
    <citation type="submission" date="2024-09" db="EMBL/GenBank/DDBJ databases">
        <authorList>
            <person name="Sun Q."/>
            <person name="Mori K."/>
        </authorList>
    </citation>
    <scope>NUCLEOTIDE SEQUENCE [LARGE SCALE GENOMIC DNA]</scope>
    <source>
        <strain evidence="1 2">CECT 8064</strain>
    </source>
</reference>
<dbReference type="Proteomes" id="UP001589645">
    <property type="component" value="Unassembled WGS sequence"/>
</dbReference>